<accession>A0A917JD80</accession>
<reference evidence="1" key="2">
    <citation type="submission" date="2020-09" db="EMBL/GenBank/DDBJ databases">
        <authorList>
            <person name="Sun Q."/>
            <person name="Sedlacek I."/>
        </authorList>
    </citation>
    <scope>NUCLEOTIDE SEQUENCE</scope>
    <source>
        <strain evidence="1">CCM 8433</strain>
    </source>
</reference>
<evidence type="ECO:0000313" key="2">
    <source>
        <dbReference type="Proteomes" id="UP000622610"/>
    </source>
</evidence>
<keyword evidence="2" id="KW-1185">Reference proteome</keyword>
<reference evidence="1" key="1">
    <citation type="journal article" date="2014" name="Int. J. Syst. Evol. Microbiol.">
        <title>Complete genome sequence of Corynebacterium casei LMG S-19264T (=DSM 44701T), isolated from a smear-ripened cheese.</title>
        <authorList>
            <consortium name="US DOE Joint Genome Institute (JGI-PGF)"/>
            <person name="Walter F."/>
            <person name="Albersmeier A."/>
            <person name="Kalinowski J."/>
            <person name="Ruckert C."/>
        </authorList>
    </citation>
    <scope>NUCLEOTIDE SEQUENCE</scope>
    <source>
        <strain evidence="1">CCM 8433</strain>
    </source>
</reference>
<dbReference type="RefSeq" id="WP_188366546.1">
    <property type="nucleotide sequence ID" value="NZ_BMDT01000001.1"/>
</dbReference>
<protein>
    <submittedName>
        <fullName evidence="1">Uncharacterized protein</fullName>
    </submittedName>
</protein>
<comment type="caution">
    <text evidence="1">The sequence shown here is derived from an EMBL/GenBank/DDBJ whole genome shotgun (WGS) entry which is preliminary data.</text>
</comment>
<evidence type="ECO:0000313" key="1">
    <source>
        <dbReference type="EMBL" id="GGI64708.1"/>
    </source>
</evidence>
<dbReference type="EMBL" id="BMDT01000001">
    <property type="protein sequence ID" value="GGI64708.1"/>
    <property type="molecule type" value="Genomic_DNA"/>
</dbReference>
<proteinExistence type="predicted"/>
<sequence length="186" mass="21914">MIQKITSKTGLVFLFNDIPNERRNKLGIASGESILLTIYENDSYYFTTDINLIAYDAIIKTEDPTPLEIDFFELLRNEEKRELKYKRALVNEYEIAKYVHYLPKIKYTQELIDDQILIKGEIKYPQDSIHEKEVPNIMLDDEVIEVTNDTHFQIYTDLENVGSKIEFKMDLPKQVVTKPYKVKEPK</sequence>
<gene>
    <name evidence="1" type="ORF">GCM10011482_03620</name>
</gene>
<organism evidence="1 2">
    <name type="scientific">Enterococcus alcedinis</name>
    <dbReference type="NCBI Taxonomy" id="1274384"/>
    <lineage>
        <taxon>Bacteria</taxon>
        <taxon>Bacillati</taxon>
        <taxon>Bacillota</taxon>
        <taxon>Bacilli</taxon>
        <taxon>Lactobacillales</taxon>
        <taxon>Enterococcaceae</taxon>
        <taxon>Enterococcus</taxon>
    </lineage>
</organism>
<name>A0A917JD80_9ENTE</name>
<dbReference type="Proteomes" id="UP000622610">
    <property type="component" value="Unassembled WGS sequence"/>
</dbReference>
<dbReference type="AlphaFoldDB" id="A0A917JD80"/>